<keyword evidence="3" id="KW-1185">Reference proteome</keyword>
<dbReference type="GeneID" id="43597588"/>
<accession>A0A370TP49</accession>
<dbReference type="AlphaFoldDB" id="A0A370TP49"/>
<reference evidence="2 3" key="1">
    <citation type="journal article" date="2018" name="IMA Fungus">
        <title>IMA Genome-F 9: Draft genome sequence of Annulohypoxylon stygium, Aspergillus mulundensis, Berkeleyomyces basicola (syn. Thielaviopsis basicola), Ceratocystis smalleyi, two Cercospora beticola strains, Coleophoma cylindrospora, Fusarium fracticaudum, Phialophora cf. hyalina, and Morchella septimelata.</title>
        <authorList>
            <person name="Wingfield B.D."/>
            <person name="Bills G.F."/>
            <person name="Dong Y."/>
            <person name="Huang W."/>
            <person name="Nel W.J."/>
            <person name="Swalarsk-Parry B.S."/>
            <person name="Vaghefi N."/>
            <person name="Wilken P.M."/>
            <person name="An Z."/>
            <person name="de Beer Z.W."/>
            <person name="De Vos L."/>
            <person name="Chen L."/>
            <person name="Duong T.A."/>
            <person name="Gao Y."/>
            <person name="Hammerbacher A."/>
            <person name="Kikkert J.R."/>
            <person name="Li Y."/>
            <person name="Li H."/>
            <person name="Li K."/>
            <person name="Li Q."/>
            <person name="Liu X."/>
            <person name="Ma X."/>
            <person name="Naidoo K."/>
            <person name="Pethybridge S.J."/>
            <person name="Sun J."/>
            <person name="Steenkamp E.T."/>
            <person name="van der Nest M.A."/>
            <person name="van Wyk S."/>
            <person name="Wingfield M.J."/>
            <person name="Xiong C."/>
            <person name="Yue Q."/>
            <person name="Zhang X."/>
        </authorList>
    </citation>
    <scope>NUCLEOTIDE SEQUENCE [LARGE SCALE GENOMIC DNA]</scope>
    <source>
        <strain evidence="2 3">BP 5553</strain>
    </source>
</reference>
<evidence type="ECO:0000313" key="3">
    <source>
        <dbReference type="Proteomes" id="UP000254866"/>
    </source>
</evidence>
<dbReference type="RefSeq" id="XP_031869962.1">
    <property type="nucleotide sequence ID" value="XM_032013362.1"/>
</dbReference>
<evidence type="ECO:0000313" key="2">
    <source>
        <dbReference type="EMBL" id="RDL37306.1"/>
    </source>
</evidence>
<comment type="caution">
    <text evidence="2">The sequence shown here is derived from an EMBL/GenBank/DDBJ whole genome shotgun (WGS) entry which is preliminary data.</text>
</comment>
<evidence type="ECO:0000256" key="1">
    <source>
        <dbReference type="SAM" id="SignalP"/>
    </source>
</evidence>
<feature type="chain" id="PRO_5016977548" description="Small secreted protein" evidence="1">
    <location>
        <begin position="19"/>
        <end position="141"/>
    </location>
</feature>
<organism evidence="2 3">
    <name type="scientific">Venustampulla echinocandica</name>
    <dbReference type="NCBI Taxonomy" id="2656787"/>
    <lineage>
        <taxon>Eukaryota</taxon>
        <taxon>Fungi</taxon>
        <taxon>Dikarya</taxon>
        <taxon>Ascomycota</taxon>
        <taxon>Pezizomycotina</taxon>
        <taxon>Leotiomycetes</taxon>
        <taxon>Helotiales</taxon>
        <taxon>Pleuroascaceae</taxon>
        <taxon>Venustampulla</taxon>
    </lineage>
</organism>
<protein>
    <recommendedName>
        <fullName evidence="4">Small secreted protein</fullName>
    </recommendedName>
</protein>
<proteinExistence type="predicted"/>
<evidence type="ECO:0008006" key="4">
    <source>
        <dbReference type="Google" id="ProtNLM"/>
    </source>
</evidence>
<name>A0A370TP49_9HELO</name>
<gene>
    <name evidence="2" type="ORF">BP5553_04739</name>
</gene>
<dbReference type="Proteomes" id="UP000254866">
    <property type="component" value="Unassembled WGS sequence"/>
</dbReference>
<keyword evidence="1" id="KW-0732">Signal</keyword>
<dbReference type="OrthoDB" id="3836772at2759"/>
<dbReference type="EMBL" id="NPIC01000003">
    <property type="protein sequence ID" value="RDL37306.1"/>
    <property type="molecule type" value="Genomic_DNA"/>
</dbReference>
<feature type="signal peptide" evidence="1">
    <location>
        <begin position="1"/>
        <end position="18"/>
    </location>
</feature>
<sequence length="141" mass="15222">MFSKTILFVSALASGALAAPAIQARQTDLPWTLTAFTRTCDDAANTCHYSFGVQQNDGPQILPACDYTIHGTTQSARITDYQSQPCGPSWLINQGHDPNGFIVVVVTDTAKHERAFYGYEDAWLVDGQAVTPDVSSPPQAT</sequence>